<dbReference type="RefSeq" id="WP_133587064.1">
    <property type="nucleotide sequence ID" value="NZ_CP037953.1"/>
</dbReference>
<dbReference type="AlphaFoldDB" id="A0A4R6UYY6"/>
<keyword evidence="3" id="KW-1185">Reference proteome</keyword>
<organism evidence="2 3">
    <name type="scientific">Permianibacter aggregans</name>
    <dbReference type="NCBI Taxonomy" id="1510150"/>
    <lineage>
        <taxon>Bacteria</taxon>
        <taxon>Pseudomonadati</taxon>
        <taxon>Pseudomonadota</taxon>
        <taxon>Gammaproteobacteria</taxon>
        <taxon>Pseudomonadales</taxon>
        <taxon>Pseudomonadaceae</taxon>
        <taxon>Permianibacter</taxon>
    </lineage>
</organism>
<feature type="domain" description="Transcription factor zinc-finger" evidence="1">
    <location>
        <begin position="2"/>
        <end position="38"/>
    </location>
</feature>
<gene>
    <name evidence="2" type="ORF">EV696_101186</name>
</gene>
<evidence type="ECO:0000259" key="1">
    <source>
        <dbReference type="Pfam" id="PF13453"/>
    </source>
</evidence>
<proteinExistence type="predicted"/>
<feature type="domain" description="Transcription factor zinc-finger" evidence="1">
    <location>
        <begin position="67"/>
        <end position="108"/>
    </location>
</feature>
<dbReference type="Pfam" id="PF13453">
    <property type="entry name" value="Zn_ribbon_TFIIB"/>
    <property type="match status" value="2"/>
</dbReference>
<dbReference type="EMBL" id="SNYM01000001">
    <property type="protein sequence ID" value="TDQ51213.1"/>
    <property type="molecule type" value="Genomic_DNA"/>
</dbReference>
<dbReference type="Proteomes" id="UP000295375">
    <property type="component" value="Unassembled WGS sequence"/>
</dbReference>
<accession>A0A4R6UYY6</accession>
<sequence length="126" mass="14149">MKCPKCKAPMDTLNFEGVDIERCSGCKGLWFDASEAEIMKTIKNAEMIDLGVAGIGKAFNNQEPIFCPRCNSVELHRRKDPDQPHIEVDSCPNCEGSFFDAGEFTDFKQHDLLDVFKAFAAKLKTR</sequence>
<comment type="caution">
    <text evidence="2">The sequence shown here is derived from an EMBL/GenBank/DDBJ whole genome shotgun (WGS) entry which is preliminary data.</text>
</comment>
<evidence type="ECO:0000313" key="2">
    <source>
        <dbReference type="EMBL" id="TDQ51213.1"/>
    </source>
</evidence>
<protein>
    <submittedName>
        <fullName evidence="2">TFIIB-like protein</fullName>
    </submittedName>
</protein>
<reference evidence="2 3" key="1">
    <citation type="submission" date="2019-03" db="EMBL/GenBank/DDBJ databases">
        <title>Genomic Encyclopedia of Type Strains, Phase IV (KMG-IV): sequencing the most valuable type-strain genomes for metagenomic binning, comparative biology and taxonomic classification.</title>
        <authorList>
            <person name="Goeker M."/>
        </authorList>
    </citation>
    <scope>NUCLEOTIDE SEQUENCE [LARGE SCALE GENOMIC DNA]</scope>
    <source>
        <strain evidence="2 3">DSM 103792</strain>
    </source>
</reference>
<dbReference type="InterPro" id="IPR027392">
    <property type="entry name" value="TF_Znf"/>
</dbReference>
<evidence type="ECO:0000313" key="3">
    <source>
        <dbReference type="Proteomes" id="UP000295375"/>
    </source>
</evidence>
<dbReference type="OrthoDB" id="9814037at2"/>
<name>A0A4R6UYY6_9GAMM</name>